<dbReference type="PANTHER" id="PTHR31490:SF35">
    <property type="entry name" value="ENDO-1,4-BETA-XYLANASE"/>
    <property type="match status" value="1"/>
</dbReference>
<keyword evidence="10 13" id="KW-0326">Glycosidase</keyword>
<feature type="domain" description="GH10" evidence="16">
    <location>
        <begin position="25"/>
        <end position="342"/>
    </location>
</feature>
<evidence type="ECO:0000256" key="9">
    <source>
        <dbReference type="ARBA" id="ARBA00023277"/>
    </source>
</evidence>
<evidence type="ECO:0000256" key="12">
    <source>
        <dbReference type="PROSITE-ProRule" id="PRU10061"/>
    </source>
</evidence>
<evidence type="ECO:0000256" key="14">
    <source>
        <dbReference type="SAM" id="SignalP"/>
    </source>
</evidence>
<feature type="chain" id="PRO_5043822069" description="Beta-xylanase" evidence="14">
    <location>
        <begin position="27"/>
        <end position="414"/>
    </location>
</feature>
<keyword evidence="6" id="KW-0858">Xylan degradation</keyword>
<evidence type="ECO:0000256" key="6">
    <source>
        <dbReference type="ARBA" id="ARBA00022651"/>
    </source>
</evidence>
<dbReference type="PROSITE" id="PS00591">
    <property type="entry name" value="GH10_1"/>
    <property type="match status" value="1"/>
</dbReference>
<dbReference type="Pfam" id="PF00734">
    <property type="entry name" value="CBM_1"/>
    <property type="match status" value="1"/>
</dbReference>
<dbReference type="GO" id="GO:0045493">
    <property type="term" value="P:xylan catabolic process"/>
    <property type="evidence" value="ECO:0007669"/>
    <property type="project" value="UniProtKB-KW"/>
</dbReference>
<dbReference type="SMART" id="SM00236">
    <property type="entry name" value="fCBD"/>
    <property type="match status" value="1"/>
</dbReference>
<dbReference type="PROSITE" id="PS51164">
    <property type="entry name" value="CBM1_2"/>
    <property type="match status" value="1"/>
</dbReference>
<feature type="domain" description="CBM1" evidence="15">
    <location>
        <begin position="378"/>
        <end position="414"/>
    </location>
</feature>
<dbReference type="InterPro" id="IPR001000">
    <property type="entry name" value="GH10_dom"/>
</dbReference>
<evidence type="ECO:0000256" key="8">
    <source>
        <dbReference type="ARBA" id="ARBA00022801"/>
    </source>
</evidence>
<organism evidence="17 18">
    <name type="scientific">Apiospora kogelbergensis</name>
    <dbReference type="NCBI Taxonomy" id="1337665"/>
    <lineage>
        <taxon>Eukaryota</taxon>
        <taxon>Fungi</taxon>
        <taxon>Dikarya</taxon>
        <taxon>Ascomycota</taxon>
        <taxon>Pezizomycotina</taxon>
        <taxon>Sordariomycetes</taxon>
        <taxon>Xylariomycetidae</taxon>
        <taxon>Amphisphaeriales</taxon>
        <taxon>Apiosporaceae</taxon>
        <taxon>Apiospora</taxon>
    </lineage>
</organism>
<dbReference type="EC" id="3.2.1.8" evidence="13"/>
<evidence type="ECO:0000313" key="18">
    <source>
        <dbReference type="Proteomes" id="UP001392437"/>
    </source>
</evidence>
<keyword evidence="9 13" id="KW-0119">Carbohydrate metabolism</keyword>
<dbReference type="SUPFAM" id="SSF51445">
    <property type="entry name" value="(Trans)glycosidases"/>
    <property type="match status" value="1"/>
</dbReference>
<keyword evidence="7 14" id="KW-0732">Signal</keyword>
<evidence type="ECO:0000256" key="3">
    <source>
        <dbReference type="ARBA" id="ARBA00004851"/>
    </source>
</evidence>
<comment type="similarity">
    <text evidence="4 13">Belongs to the glycosyl hydrolase 10 (cellulase F) family.</text>
</comment>
<dbReference type="EMBL" id="JAQQWP010000009">
    <property type="protein sequence ID" value="KAK8101138.1"/>
    <property type="molecule type" value="Genomic_DNA"/>
</dbReference>
<evidence type="ECO:0000256" key="11">
    <source>
        <dbReference type="ARBA" id="ARBA00023326"/>
    </source>
</evidence>
<feature type="active site" description="Nucleophile" evidence="12">
    <location>
        <position position="263"/>
    </location>
</feature>
<sequence length="414" mass="43848">TVKFVTMHLNAALAAALFAIAPGVSAQLNQLAQAAGKKYFGSAVDNSELSDQQLLKFLTNKSEFGQITPGNGQKWQYTEPTRGQFSYGSGDQITDFAKKNGQLLRCHTLVWHSQLPGWVSNGQWSRDTLTSVINTHIANEVGHYKGQCYAWDVVNALNEDGSYRQSVFSDVLGDTFFAIAFDAAAKADPDAKLYYNDYNLETLGAKQQGATRIVKLVKSAGKKIDGVGMQAHLIVGQSPSRSTLKSVMQSYVDAGATEVAFTELDIRFSSLPSTSQGLQQQAKDYGAVTSACLDLKECVGITTWGFTDAHSWIPGTFPGTGDALLFDKNYNKKPAYSAVSSILAAAGTAAPAPGTTTLQTSTVASTSAPAATTTAAGCAVAMYGQCGGQGYNGCTVCAGGATCKVTNDWYSQCL</sequence>
<dbReference type="GO" id="GO:0030248">
    <property type="term" value="F:cellulose binding"/>
    <property type="evidence" value="ECO:0007669"/>
    <property type="project" value="InterPro"/>
</dbReference>
<protein>
    <recommendedName>
        <fullName evidence="13">Beta-xylanase</fullName>
        <ecNumber evidence="13">3.2.1.8</ecNumber>
    </recommendedName>
</protein>
<keyword evidence="11 13" id="KW-0624">Polysaccharide degradation</keyword>
<dbReference type="InterPro" id="IPR017853">
    <property type="entry name" value="GH"/>
</dbReference>
<comment type="pathway">
    <text evidence="3">Glycan degradation; xylan degradation.</text>
</comment>
<evidence type="ECO:0000256" key="13">
    <source>
        <dbReference type="RuleBase" id="RU361174"/>
    </source>
</evidence>
<dbReference type="Proteomes" id="UP001392437">
    <property type="component" value="Unassembled WGS sequence"/>
</dbReference>
<dbReference type="GO" id="GO:0031176">
    <property type="term" value="F:endo-1,4-beta-xylanase activity"/>
    <property type="evidence" value="ECO:0007669"/>
    <property type="project" value="UniProtKB-EC"/>
</dbReference>
<evidence type="ECO:0000259" key="15">
    <source>
        <dbReference type="PROSITE" id="PS51164"/>
    </source>
</evidence>
<keyword evidence="18" id="KW-1185">Reference proteome</keyword>
<dbReference type="PANTHER" id="PTHR31490">
    <property type="entry name" value="GLYCOSYL HYDROLASE"/>
    <property type="match status" value="1"/>
</dbReference>
<dbReference type="PRINTS" id="PR00134">
    <property type="entry name" value="GLHYDRLASE10"/>
</dbReference>
<gene>
    <name evidence="17" type="ORF">PG999_011512</name>
</gene>
<dbReference type="AlphaFoldDB" id="A0AAW0QIS9"/>
<evidence type="ECO:0000256" key="1">
    <source>
        <dbReference type="ARBA" id="ARBA00000681"/>
    </source>
</evidence>
<comment type="catalytic activity">
    <reaction evidence="1 13">
        <text>Endohydrolysis of (1-&gt;4)-beta-D-xylosidic linkages in xylans.</text>
        <dbReference type="EC" id="3.2.1.8"/>
    </reaction>
</comment>
<dbReference type="InterPro" id="IPR031158">
    <property type="entry name" value="GH10_AS"/>
</dbReference>
<evidence type="ECO:0000256" key="4">
    <source>
        <dbReference type="ARBA" id="ARBA00007495"/>
    </source>
</evidence>
<dbReference type="Gene3D" id="3.20.20.80">
    <property type="entry name" value="Glycosidases"/>
    <property type="match status" value="1"/>
</dbReference>
<accession>A0AAW0QIS9</accession>
<name>A0AAW0QIS9_9PEZI</name>
<dbReference type="SUPFAM" id="SSF57180">
    <property type="entry name" value="Cellulose-binding domain"/>
    <property type="match status" value="1"/>
</dbReference>
<dbReference type="InterPro" id="IPR000254">
    <property type="entry name" value="CBD"/>
</dbReference>
<evidence type="ECO:0000256" key="5">
    <source>
        <dbReference type="ARBA" id="ARBA00022525"/>
    </source>
</evidence>
<evidence type="ECO:0000259" key="16">
    <source>
        <dbReference type="PROSITE" id="PS51760"/>
    </source>
</evidence>
<evidence type="ECO:0000256" key="10">
    <source>
        <dbReference type="ARBA" id="ARBA00023295"/>
    </source>
</evidence>
<dbReference type="InterPro" id="IPR044846">
    <property type="entry name" value="GH10"/>
</dbReference>
<keyword evidence="5" id="KW-0964">Secreted</keyword>
<comment type="subcellular location">
    <subcellularLocation>
        <location evidence="2">Secreted</location>
    </subcellularLocation>
</comment>
<dbReference type="GO" id="GO:0005576">
    <property type="term" value="C:extracellular region"/>
    <property type="evidence" value="ECO:0007669"/>
    <property type="project" value="UniProtKB-SubCell"/>
</dbReference>
<dbReference type="PROSITE" id="PS51760">
    <property type="entry name" value="GH10_2"/>
    <property type="match status" value="1"/>
</dbReference>
<dbReference type="Pfam" id="PF00331">
    <property type="entry name" value="Glyco_hydro_10"/>
    <property type="match status" value="1"/>
</dbReference>
<feature type="non-terminal residue" evidence="17">
    <location>
        <position position="1"/>
    </location>
</feature>
<dbReference type="SMART" id="SM00633">
    <property type="entry name" value="Glyco_10"/>
    <property type="match status" value="1"/>
</dbReference>
<evidence type="ECO:0000313" key="17">
    <source>
        <dbReference type="EMBL" id="KAK8101138.1"/>
    </source>
</evidence>
<comment type="caution">
    <text evidence="17">The sequence shown here is derived from an EMBL/GenBank/DDBJ whole genome shotgun (WGS) entry which is preliminary data.</text>
</comment>
<keyword evidence="8 13" id="KW-0378">Hydrolase</keyword>
<proteinExistence type="inferred from homology"/>
<reference evidence="17 18" key="1">
    <citation type="submission" date="2023-01" db="EMBL/GenBank/DDBJ databases">
        <title>Analysis of 21 Apiospora genomes using comparative genomics revels a genus with tremendous synthesis potential of carbohydrate active enzymes and secondary metabolites.</title>
        <authorList>
            <person name="Sorensen T."/>
        </authorList>
    </citation>
    <scope>NUCLEOTIDE SEQUENCE [LARGE SCALE GENOMIC DNA]</scope>
    <source>
        <strain evidence="17 18">CBS 117206</strain>
    </source>
</reference>
<feature type="signal peptide" evidence="14">
    <location>
        <begin position="1"/>
        <end position="26"/>
    </location>
</feature>
<evidence type="ECO:0000256" key="2">
    <source>
        <dbReference type="ARBA" id="ARBA00004613"/>
    </source>
</evidence>
<evidence type="ECO:0000256" key="7">
    <source>
        <dbReference type="ARBA" id="ARBA00022729"/>
    </source>
</evidence>
<dbReference type="PROSITE" id="PS00562">
    <property type="entry name" value="CBM1_1"/>
    <property type="match status" value="1"/>
</dbReference>
<dbReference type="InterPro" id="IPR035971">
    <property type="entry name" value="CBD_sf"/>
</dbReference>